<keyword evidence="3" id="KW-1185">Reference proteome</keyword>
<gene>
    <name evidence="1" type="ORF">DY114_00495</name>
    <name evidence="2" type="ORF">DY130_05005</name>
</gene>
<comment type="caution">
    <text evidence="2">The sequence shown here is derived from an EMBL/GenBank/DDBJ whole genome shotgun (WGS) entry which is preliminary data.</text>
</comment>
<organism evidence="2 4">
    <name type="scientific">Apilactobacillus micheneri</name>
    <dbReference type="NCBI Taxonomy" id="1899430"/>
    <lineage>
        <taxon>Bacteria</taxon>
        <taxon>Bacillati</taxon>
        <taxon>Bacillota</taxon>
        <taxon>Bacilli</taxon>
        <taxon>Lactobacillales</taxon>
        <taxon>Lactobacillaceae</taxon>
        <taxon>Apilactobacillus</taxon>
    </lineage>
</organism>
<dbReference type="AlphaFoldDB" id="A0A2S2JLW2"/>
<proteinExistence type="predicted"/>
<evidence type="ECO:0000313" key="3">
    <source>
        <dbReference type="Proteomes" id="UP000777560"/>
    </source>
</evidence>
<dbReference type="EMBL" id="QUAV01000001">
    <property type="protein sequence ID" value="TPR26210.1"/>
    <property type="molecule type" value="Genomic_DNA"/>
</dbReference>
<sequence length="92" mass="11490">MYWTDERIKTYQAKIKGAWYIKKFYANYHYDLRNPKDKVRLYRNMDPKQVKKYFDDLMDNYDDEFMTTLNKMSTDELFEELQSLQLDKYIDI</sequence>
<dbReference type="Proteomes" id="UP000777560">
    <property type="component" value="Unassembled WGS sequence"/>
</dbReference>
<dbReference type="EMBL" id="QUBG01000004">
    <property type="protein sequence ID" value="TPR43793.1"/>
    <property type="molecule type" value="Genomic_DNA"/>
</dbReference>
<evidence type="ECO:0000313" key="2">
    <source>
        <dbReference type="EMBL" id="TPR43793.1"/>
    </source>
</evidence>
<name>A0A2S2JLW2_9LACO</name>
<accession>A0A2S2JLW2</accession>
<evidence type="ECO:0000313" key="1">
    <source>
        <dbReference type="EMBL" id="TPR26210.1"/>
    </source>
</evidence>
<reference evidence="2 3" key="1">
    <citation type="submission" date="2018-08" db="EMBL/GenBank/DDBJ databases">
        <title>Comparative genomics of wild bee and flower associated Lactobacillus reveals potential adaptation to the bee host.</title>
        <authorList>
            <person name="Vuong H.Q."/>
            <person name="Mcfrederick Q.S."/>
        </authorList>
    </citation>
    <scope>NUCLEOTIDE SEQUENCE</scope>
    <source>
        <strain evidence="1 3">HV_13</strain>
        <strain evidence="2">HV_63</strain>
    </source>
</reference>
<dbReference type="Proteomes" id="UP000784700">
    <property type="component" value="Unassembled WGS sequence"/>
</dbReference>
<evidence type="ECO:0000313" key="4">
    <source>
        <dbReference type="Proteomes" id="UP000784700"/>
    </source>
</evidence>
<protein>
    <submittedName>
        <fullName evidence="2">Uncharacterized protein</fullName>
    </submittedName>
</protein>
<dbReference type="RefSeq" id="WP_105964182.1">
    <property type="nucleotide sequence ID" value="NZ_BAABXB010000028.1"/>
</dbReference>
<dbReference type="GeneID" id="58108251"/>
<dbReference type="OrthoDB" id="2298458at2"/>